<dbReference type="SUPFAM" id="SSF54495">
    <property type="entry name" value="UBC-like"/>
    <property type="match status" value="1"/>
</dbReference>
<dbReference type="Pfam" id="PF00179">
    <property type="entry name" value="UQ_con"/>
    <property type="match status" value="1"/>
</dbReference>
<keyword evidence="5" id="KW-0067">ATP-binding</keyword>
<dbReference type="Proteomes" id="UP001140949">
    <property type="component" value="Unassembled WGS sequence"/>
</dbReference>
<dbReference type="GO" id="GO:0005524">
    <property type="term" value="F:ATP binding"/>
    <property type="evidence" value="ECO:0007669"/>
    <property type="project" value="UniProtKB-KW"/>
</dbReference>
<evidence type="ECO:0000256" key="5">
    <source>
        <dbReference type="ARBA" id="ARBA00022840"/>
    </source>
</evidence>
<evidence type="ECO:0000313" key="8">
    <source>
        <dbReference type="EMBL" id="KAJ6850325.1"/>
    </source>
</evidence>
<protein>
    <recommendedName>
        <fullName evidence="1">E2 ubiquitin-conjugating enzyme</fullName>
        <ecNumber evidence="1">2.3.2.23</ecNumber>
    </recommendedName>
</protein>
<evidence type="ECO:0000256" key="6">
    <source>
        <dbReference type="SAM" id="MobiDB-lite"/>
    </source>
</evidence>
<organism evidence="8 9">
    <name type="scientific">Iris pallida</name>
    <name type="common">Sweet iris</name>
    <dbReference type="NCBI Taxonomy" id="29817"/>
    <lineage>
        <taxon>Eukaryota</taxon>
        <taxon>Viridiplantae</taxon>
        <taxon>Streptophyta</taxon>
        <taxon>Embryophyta</taxon>
        <taxon>Tracheophyta</taxon>
        <taxon>Spermatophyta</taxon>
        <taxon>Magnoliopsida</taxon>
        <taxon>Liliopsida</taxon>
        <taxon>Asparagales</taxon>
        <taxon>Iridaceae</taxon>
        <taxon>Iridoideae</taxon>
        <taxon>Irideae</taxon>
        <taxon>Iris</taxon>
    </lineage>
</organism>
<evidence type="ECO:0000259" key="7">
    <source>
        <dbReference type="PROSITE" id="PS50127"/>
    </source>
</evidence>
<keyword evidence="4" id="KW-0833">Ubl conjugation pathway</keyword>
<name>A0AAX6ID72_IRIPA</name>
<dbReference type="AlphaFoldDB" id="A0AAX6ID72"/>
<reference evidence="8" key="2">
    <citation type="submission" date="2023-04" db="EMBL/GenBank/DDBJ databases">
        <authorList>
            <person name="Bruccoleri R.E."/>
            <person name="Oakeley E.J."/>
            <person name="Faust A.-M."/>
            <person name="Dessus-Babus S."/>
            <person name="Altorfer M."/>
            <person name="Burckhardt D."/>
            <person name="Oertli M."/>
            <person name="Naumann U."/>
            <person name="Petersen F."/>
            <person name="Wong J."/>
        </authorList>
    </citation>
    <scope>NUCLEOTIDE SEQUENCE</scope>
    <source>
        <strain evidence="8">GSM-AAB239-AS_SAM_17_03QT</strain>
        <tissue evidence="8">Leaf</tissue>
    </source>
</reference>
<dbReference type="EMBL" id="JANAVB010003000">
    <property type="protein sequence ID" value="KAJ6850325.1"/>
    <property type="molecule type" value="Genomic_DNA"/>
</dbReference>
<dbReference type="Pfam" id="PF23043">
    <property type="entry name" value="SH3-B_UBE2O"/>
    <property type="match status" value="1"/>
</dbReference>
<dbReference type="InterPro" id="IPR057733">
    <property type="entry name" value="UBE2O-like_SH3-B"/>
</dbReference>
<keyword evidence="2" id="KW-0808">Transferase</keyword>
<keyword evidence="9" id="KW-1185">Reference proteome</keyword>
<evidence type="ECO:0000256" key="1">
    <source>
        <dbReference type="ARBA" id="ARBA00012486"/>
    </source>
</evidence>
<dbReference type="Pfam" id="PF23044">
    <property type="entry name" value="SH3-C_UBE2O"/>
    <property type="match status" value="1"/>
</dbReference>
<dbReference type="InterPro" id="IPR057735">
    <property type="entry name" value="UBE2O-like_tSH3-B"/>
</dbReference>
<gene>
    <name evidence="8" type="ORF">M6B38_264620</name>
</gene>
<keyword evidence="3" id="KW-0547">Nucleotide-binding</keyword>
<evidence type="ECO:0000256" key="2">
    <source>
        <dbReference type="ARBA" id="ARBA00022679"/>
    </source>
</evidence>
<evidence type="ECO:0000313" key="9">
    <source>
        <dbReference type="Proteomes" id="UP001140949"/>
    </source>
</evidence>
<dbReference type="Gene3D" id="3.10.110.10">
    <property type="entry name" value="Ubiquitin Conjugating Enzyme"/>
    <property type="match status" value="1"/>
</dbReference>
<feature type="region of interest" description="Disordered" evidence="6">
    <location>
        <begin position="649"/>
        <end position="679"/>
    </location>
</feature>
<sequence length="971" mass="107694">MSTSLFAAIKMMDMASSSSDSESDFGSSDNEDQYNRESVYGGHAQNILSSLDKSIEKIDDFLAFGRVFTHGDVVCSVANPSGQLGRVVDVDMAVDLETSSGELIKDRNSKNLLRLLSFSSGDYVVYGPWLGRVSRVFNLVTILFNDGAKCEIMTRDPDVVVPVTSYVNDYAPYLHYPGQRVRINVSALSKSARWLCGSWKVSQDEGTVCHVEVGLVDVNWIASAMISQGISVPVPSHLQDPKKLTLLSGFPYASWQVGDWCTLPVSYFSELPMASKESPPLCFATQHLDKSRKELGSKGQICKDIYVIAKTKTKVDVVWQNGLLQTGIDSHTLSPVAHVSDHDFWPEQFVLEKVVSEDAVVTSRERLGIVKNVNAQEQTVKVKWILPEHEKVAGFTGNSSEEIVSAYELIDHPDFSYSMGEIVFRLLPHLEHFEENLYHEGRDEYAIDYLSYIGNVIACKDEGIIVKWANGLISKVHPSEIFGLDRLDNPSSTSMVGEVRNLESVTNEIASQENLIWDEKEKVVNDSSEDFKSMWNTSSLTVPKAAITFLRNVASSLFGSFGSTSQSGSTKPPDLHCLKNLDLQIPTLDPTINMCCVQPEGNCKIRILKAKDLESDADDPLPEVVKHKKGVKGADDPPTEVVKHKAGVKGADDSLPGVLTQKGGAKQDEQNTLSPGNKKRDQFKRFDIVEDCSDHHFVSSVGNGLVLPLVSRDWVKKVQQEWSILKNNLHDGIYVRVYEERIDLLRATIIGADGTPYHNGLFFFDILFPPEYPREPPLVHYNSGGLRLNPNLYESGKVCLSLLKTWTGTGTEVWNPEKSTILQVLLSLQALVLNDKPYFNEAGYDKQLGRAEGERNSVNYNKNAFLVTCRMMLSHLRKPPKHFEALVEDHFAQTAHSILLACRAYMDGAPVSYASDGGGEGQRSSSTGFKIVLGKLYPNLISGFTEKGIDCSRFMDQIDQLVYTGDDLDLG</sequence>
<dbReference type="InterPro" id="IPR016135">
    <property type="entry name" value="UBQ-conjugating_enzyme/RWD"/>
</dbReference>
<proteinExistence type="predicted"/>
<dbReference type="GO" id="GO:0061631">
    <property type="term" value="F:ubiquitin conjugating enzyme activity"/>
    <property type="evidence" value="ECO:0007669"/>
    <property type="project" value="UniProtKB-EC"/>
</dbReference>
<comment type="caution">
    <text evidence="8">The sequence shown here is derived from an EMBL/GenBank/DDBJ whole genome shotgun (WGS) entry which is preliminary data.</text>
</comment>
<dbReference type="SMART" id="SM00212">
    <property type="entry name" value="UBCc"/>
    <property type="match status" value="1"/>
</dbReference>
<evidence type="ECO:0000256" key="3">
    <source>
        <dbReference type="ARBA" id="ARBA00022741"/>
    </source>
</evidence>
<dbReference type="FunFam" id="3.10.110.10:FF:000028">
    <property type="entry name" value="Probable ubiquitin-conjugating enzyme E2 23"/>
    <property type="match status" value="1"/>
</dbReference>
<dbReference type="PROSITE" id="PS50127">
    <property type="entry name" value="UBC_2"/>
    <property type="match status" value="1"/>
</dbReference>
<dbReference type="InterPro" id="IPR000608">
    <property type="entry name" value="UBC"/>
</dbReference>
<dbReference type="CDD" id="cd23837">
    <property type="entry name" value="UBCc_UBE2O"/>
    <property type="match status" value="1"/>
</dbReference>
<dbReference type="InterPro" id="IPR057734">
    <property type="entry name" value="UBE2O-like_SH3-C"/>
</dbReference>
<feature type="domain" description="UBC core" evidence="7">
    <location>
        <begin position="713"/>
        <end position="873"/>
    </location>
</feature>
<dbReference type="Pfam" id="PF23046">
    <property type="entry name" value="tSH3-B_UBE2O"/>
    <property type="match status" value="1"/>
</dbReference>
<dbReference type="EC" id="2.3.2.23" evidence="1"/>
<reference evidence="8" key="1">
    <citation type="journal article" date="2023" name="GigaByte">
        <title>Genome assembly of the bearded iris, Iris pallida Lam.</title>
        <authorList>
            <person name="Bruccoleri R.E."/>
            <person name="Oakeley E.J."/>
            <person name="Faust A.M.E."/>
            <person name="Altorfer M."/>
            <person name="Dessus-Babus S."/>
            <person name="Burckhardt D."/>
            <person name="Oertli M."/>
            <person name="Naumann U."/>
            <person name="Petersen F."/>
            <person name="Wong J."/>
        </authorList>
    </citation>
    <scope>NUCLEOTIDE SEQUENCE</scope>
    <source>
        <strain evidence="8">GSM-AAB239-AS_SAM_17_03QT</strain>
    </source>
</reference>
<dbReference type="PANTHER" id="PTHR46116">
    <property type="entry name" value="(E3-INDEPENDENT) E2 UBIQUITIN-CONJUGATING ENZYME"/>
    <property type="match status" value="1"/>
</dbReference>
<evidence type="ECO:0000256" key="4">
    <source>
        <dbReference type="ARBA" id="ARBA00022786"/>
    </source>
</evidence>
<dbReference type="PANTHER" id="PTHR46116:SF15">
    <property type="entry name" value="(E3-INDEPENDENT) E2 UBIQUITIN-CONJUGATING ENZYME"/>
    <property type="match status" value="1"/>
</dbReference>
<accession>A0AAX6ID72</accession>